<feature type="compositionally biased region" description="Low complexity" evidence="6">
    <location>
        <begin position="603"/>
        <end position="619"/>
    </location>
</feature>
<keyword evidence="3" id="KW-0489">Methyltransferase</keyword>
<dbReference type="Pfam" id="PF07942">
    <property type="entry name" value="CARME"/>
    <property type="match status" value="1"/>
</dbReference>
<gene>
    <name evidence="7" type="ORF">FOL47_004600</name>
</gene>
<keyword evidence="5" id="KW-0949">S-adenosyl-L-methionine</keyword>
<dbReference type="InterPro" id="IPR029063">
    <property type="entry name" value="SAM-dependent_MTases_sf"/>
</dbReference>
<comment type="caution">
    <text evidence="7">The sequence shown here is derived from an EMBL/GenBank/DDBJ whole genome shotgun (WGS) entry which is preliminary data.</text>
</comment>
<keyword evidence="8" id="KW-1185">Reference proteome</keyword>
<feature type="compositionally biased region" description="Gly residues" evidence="6">
    <location>
        <begin position="666"/>
        <end position="678"/>
    </location>
</feature>
<dbReference type="Pfam" id="PF21203">
    <property type="entry name" value="ECM10"/>
    <property type="match status" value="1"/>
</dbReference>
<dbReference type="EMBL" id="JAAPAO010000260">
    <property type="protein sequence ID" value="KAF4665443.1"/>
    <property type="molecule type" value="Genomic_DNA"/>
</dbReference>
<protein>
    <recommendedName>
        <fullName evidence="2">carnosine N-methyltransferase</fullName>
        <ecNumber evidence="2">2.1.1.22</ecNumber>
    </recommendedName>
</protein>
<evidence type="ECO:0000256" key="6">
    <source>
        <dbReference type="SAM" id="MobiDB-lite"/>
    </source>
</evidence>
<comment type="similarity">
    <text evidence="1">Belongs to the carnosine N-methyltransferase family.</text>
</comment>
<name>A0A7J6M1J8_PERCH</name>
<keyword evidence="4" id="KW-0808">Transferase</keyword>
<dbReference type="Gene3D" id="3.40.50.150">
    <property type="entry name" value="Vaccinia Virus protein VP39"/>
    <property type="match status" value="1"/>
</dbReference>
<evidence type="ECO:0000313" key="8">
    <source>
        <dbReference type="Proteomes" id="UP000591131"/>
    </source>
</evidence>
<reference evidence="7 8" key="1">
    <citation type="submission" date="2020-04" db="EMBL/GenBank/DDBJ databases">
        <title>Perkinsus chesapeaki whole genome sequence.</title>
        <authorList>
            <person name="Bogema D.R."/>
        </authorList>
    </citation>
    <scope>NUCLEOTIDE SEQUENCE [LARGE SCALE GENOMIC DNA]</scope>
    <source>
        <strain evidence="7">ATCC PRA-425</strain>
    </source>
</reference>
<feature type="region of interest" description="Disordered" evidence="6">
    <location>
        <begin position="580"/>
        <end position="630"/>
    </location>
</feature>
<feature type="region of interest" description="Disordered" evidence="6">
    <location>
        <begin position="658"/>
        <end position="678"/>
    </location>
</feature>
<evidence type="ECO:0000256" key="5">
    <source>
        <dbReference type="ARBA" id="ARBA00022691"/>
    </source>
</evidence>
<dbReference type="CDD" id="cd22209">
    <property type="entry name" value="EMC10"/>
    <property type="match status" value="1"/>
</dbReference>
<evidence type="ECO:0000256" key="2">
    <source>
        <dbReference type="ARBA" id="ARBA00012003"/>
    </source>
</evidence>
<feature type="compositionally biased region" description="Basic residues" evidence="6">
    <location>
        <begin position="7"/>
        <end position="23"/>
    </location>
</feature>
<dbReference type="GO" id="GO:0030735">
    <property type="term" value="F:carnosine N-methyltransferase activity"/>
    <property type="evidence" value="ECO:0007669"/>
    <property type="project" value="UniProtKB-EC"/>
</dbReference>
<dbReference type="Proteomes" id="UP000591131">
    <property type="component" value="Unassembled WGS sequence"/>
</dbReference>
<dbReference type="SUPFAM" id="SSF53335">
    <property type="entry name" value="S-adenosyl-L-methionine-dependent methyltransferases"/>
    <property type="match status" value="1"/>
</dbReference>
<dbReference type="OrthoDB" id="978at2759"/>
<organism evidence="7 8">
    <name type="scientific">Perkinsus chesapeaki</name>
    <name type="common">Clam parasite</name>
    <name type="synonym">Perkinsus andrewsi</name>
    <dbReference type="NCBI Taxonomy" id="330153"/>
    <lineage>
        <taxon>Eukaryota</taxon>
        <taxon>Sar</taxon>
        <taxon>Alveolata</taxon>
        <taxon>Perkinsozoa</taxon>
        <taxon>Perkinsea</taxon>
        <taxon>Perkinsida</taxon>
        <taxon>Perkinsidae</taxon>
        <taxon>Perkinsus</taxon>
    </lineage>
</organism>
<dbReference type="SMART" id="SM01296">
    <property type="entry name" value="N2227"/>
    <property type="match status" value="1"/>
</dbReference>
<dbReference type="EC" id="2.1.1.22" evidence="2"/>
<feature type="region of interest" description="Disordered" evidence="6">
    <location>
        <begin position="1"/>
        <end position="43"/>
    </location>
</feature>
<dbReference type="PANTHER" id="PTHR12303">
    <property type="entry name" value="CARNOSINE N-METHYLTRANSFERASE"/>
    <property type="match status" value="1"/>
</dbReference>
<dbReference type="AlphaFoldDB" id="A0A7J6M1J8"/>
<evidence type="ECO:0000256" key="3">
    <source>
        <dbReference type="ARBA" id="ARBA00022603"/>
    </source>
</evidence>
<sequence length="678" mass="75205">MAPGRSNNKKKNAHNKRGKNKPTHHVEEPGSPGEGRSPLDPEEYAEEKRHFNEVVWSFETYGDDFEMELNALETSLMSLNDEELELWGGNPEQYMKDIRERMAVNQRVCHLLSEVSTQMFGDTTPRAAARAIKPPKGYQSQPRNISKVRSTLRQFVREWSVEGEKERSQCFNPVIDALKRYVPAGGRVIVPGCGMGRSVLEVCAAGYEAIGNEFSYHMLIASSLMLNVGLDKFSMLVYPYLMSLGGRRGKDDHLRGIQVPDVSAYEMACNTTGSMGMTAGEFVETFCGHEHLNAWDAVASIFFIDTAKNVVQYIRILAHCIKPGGVFINIGPLLWHFAESKNDISIELSWEDVRQLLEVYFDIVEEKRLDANYASNLDSLSESLFHCIFYVARRNNRPVEGESNSVYIFDELEERQRRQEAGGGSGAAADSVLSSYPVQHCVDGDKCVNRGVIKVDEGKVSLQQNSEYLRKYGPLLRDKVLNKENLGDDSLVELRVFYDEGKYVQSSIPVKVFRETLQTPTIGASSTSLAAKSASLTEHITLHLDDEGRLESVGYRVRKTLGAPLFQVSTATLHSMTVTKGPAIPVPKKRVPKAAAQSGANRSGSNESEQAAASQATQLEEGEYEVEEKPETEQGFLRKYWWVLLIFFLLSSAMGQEEDPKQAAAGAGGAAKGGNGGK</sequence>
<dbReference type="GO" id="GO:0032259">
    <property type="term" value="P:methylation"/>
    <property type="evidence" value="ECO:0007669"/>
    <property type="project" value="UniProtKB-KW"/>
</dbReference>
<evidence type="ECO:0000313" key="7">
    <source>
        <dbReference type="EMBL" id="KAF4665443.1"/>
    </source>
</evidence>
<proteinExistence type="inferred from homology"/>
<accession>A0A7J6M1J8</accession>
<evidence type="ECO:0000256" key="1">
    <source>
        <dbReference type="ARBA" id="ARBA00010086"/>
    </source>
</evidence>
<dbReference type="InterPro" id="IPR012901">
    <property type="entry name" value="CARME"/>
</dbReference>
<evidence type="ECO:0000256" key="4">
    <source>
        <dbReference type="ARBA" id="ARBA00022679"/>
    </source>
</evidence>
<dbReference type="PANTHER" id="PTHR12303:SF6">
    <property type="entry name" value="CARNOSINE N-METHYLTRANSFERASE"/>
    <property type="match status" value="1"/>
</dbReference>